<gene>
    <name evidence="1" type="ORF">Tci_004851</name>
</gene>
<protein>
    <submittedName>
        <fullName evidence="1">Uncharacterized protein</fullName>
    </submittedName>
</protein>
<accession>A0A6L2J756</accession>
<dbReference type="EMBL" id="BKCJ010000403">
    <property type="protein sequence ID" value="GEU32873.1"/>
    <property type="molecule type" value="Genomic_DNA"/>
</dbReference>
<evidence type="ECO:0000313" key="1">
    <source>
        <dbReference type="EMBL" id="GEU32873.1"/>
    </source>
</evidence>
<proteinExistence type="predicted"/>
<sequence length="208" mass="23696">MESVKETVKIRVCKGGAWERVDGALEYVPLNCVKRTLILPLLSSYSCLLEAVSERLEIDANSDFMDPQSVSANRKLKHVVGSPKNKKPNERDLLDVEKLRPFGEKIMGSVFGKVKRLSDEDESSEFDKDAETTPIANNNFKEDKFWNMPPLLKTSILDIKKKSMCYGTSSLVRLHDTFDSKEQIKIVLGRKALEEGFQIRYPRSDPQR</sequence>
<comment type="caution">
    <text evidence="1">The sequence shown here is derived from an EMBL/GenBank/DDBJ whole genome shotgun (WGS) entry which is preliminary data.</text>
</comment>
<feature type="non-terminal residue" evidence="1">
    <location>
        <position position="208"/>
    </location>
</feature>
<organism evidence="1">
    <name type="scientific">Tanacetum cinerariifolium</name>
    <name type="common">Dalmatian daisy</name>
    <name type="synonym">Chrysanthemum cinerariifolium</name>
    <dbReference type="NCBI Taxonomy" id="118510"/>
    <lineage>
        <taxon>Eukaryota</taxon>
        <taxon>Viridiplantae</taxon>
        <taxon>Streptophyta</taxon>
        <taxon>Embryophyta</taxon>
        <taxon>Tracheophyta</taxon>
        <taxon>Spermatophyta</taxon>
        <taxon>Magnoliopsida</taxon>
        <taxon>eudicotyledons</taxon>
        <taxon>Gunneridae</taxon>
        <taxon>Pentapetalae</taxon>
        <taxon>asterids</taxon>
        <taxon>campanulids</taxon>
        <taxon>Asterales</taxon>
        <taxon>Asteraceae</taxon>
        <taxon>Asteroideae</taxon>
        <taxon>Anthemideae</taxon>
        <taxon>Anthemidinae</taxon>
        <taxon>Tanacetum</taxon>
    </lineage>
</organism>
<name>A0A6L2J756_TANCI</name>
<dbReference type="AlphaFoldDB" id="A0A6L2J756"/>
<reference evidence="1" key="1">
    <citation type="journal article" date="2019" name="Sci. Rep.">
        <title>Draft genome of Tanacetum cinerariifolium, the natural source of mosquito coil.</title>
        <authorList>
            <person name="Yamashiro T."/>
            <person name="Shiraishi A."/>
            <person name="Satake H."/>
            <person name="Nakayama K."/>
        </authorList>
    </citation>
    <scope>NUCLEOTIDE SEQUENCE</scope>
</reference>